<dbReference type="Proteomes" id="UP000198711">
    <property type="component" value="Unassembled WGS sequence"/>
</dbReference>
<protein>
    <submittedName>
        <fullName evidence="3">Quinol monooxygenase YgiN</fullName>
    </submittedName>
</protein>
<keyword evidence="4" id="KW-1185">Reference proteome</keyword>
<gene>
    <name evidence="3" type="ORF">SAMN05444410_102220</name>
</gene>
<dbReference type="AlphaFoldDB" id="A0A8X8LDB2"/>
<dbReference type="EMBL" id="FNNO01000002">
    <property type="protein sequence ID" value="SDW40448.1"/>
    <property type="molecule type" value="Genomic_DNA"/>
</dbReference>
<keyword evidence="1" id="KW-0812">Transmembrane</keyword>
<evidence type="ECO:0000256" key="1">
    <source>
        <dbReference type="SAM" id="Phobius"/>
    </source>
</evidence>
<dbReference type="InterPro" id="IPR007138">
    <property type="entry name" value="ABM_dom"/>
</dbReference>
<sequence>MIINSITHTHRNIRRWYYLLTAVCMLTVFSYTTVSAQKKDRMIRLAKIVVDSTQLENYRAALKEGIEAAVRLEPGVLTLYAVYDKNNPTHVTVLEIYANEEAYKAHLQTAHFKKYKSATQKMVVSLELTDVVPIGLETKPPNKEAGS</sequence>
<dbReference type="InterPro" id="IPR011008">
    <property type="entry name" value="Dimeric_a/b-barrel"/>
</dbReference>
<dbReference type="PANTHER" id="PTHR33336:SF3">
    <property type="entry name" value="ABM DOMAIN-CONTAINING PROTEIN"/>
    <property type="match status" value="1"/>
</dbReference>
<evidence type="ECO:0000313" key="3">
    <source>
        <dbReference type="EMBL" id="SDW40448.1"/>
    </source>
</evidence>
<dbReference type="PROSITE" id="PS51725">
    <property type="entry name" value="ABM"/>
    <property type="match status" value="1"/>
</dbReference>
<keyword evidence="1" id="KW-0472">Membrane</keyword>
<accession>A0A8X8LDB2</accession>
<feature type="domain" description="ABM" evidence="2">
    <location>
        <begin position="42"/>
        <end position="132"/>
    </location>
</feature>
<keyword evidence="1" id="KW-1133">Transmembrane helix</keyword>
<reference evidence="3 4" key="1">
    <citation type="submission" date="2016-10" db="EMBL/GenBank/DDBJ databases">
        <authorList>
            <person name="Varghese N."/>
            <person name="Submissions S."/>
        </authorList>
    </citation>
    <scope>NUCLEOTIDE SEQUENCE [LARGE SCALE GENOMIC DNA]</scope>
    <source>
        <strain evidence="3 4">DSM 25353</strain>
    </source>
</reference>
<keyword evidence="3" id="KW-0560">Oxidoreductase</keyword>
<dbReference type="InterPro" id="IPR050744">
    <property type="entry name" value="AI-2_Isomerase_LsrG"/>
</dbReference>
<dbReference type="Gene3D" id="3.30.70.100">
    <property type="match status" value="1"/>
</dbReference>
<evidence type="ECO:0000313" key="4">
    <source>
        <dbReference type="Proteomes" id="UP000198711"/>
    </source>
</evidence>
<organism evidence="3 4">
    <name type="scientific">Hydrobacter penzbergensis</name>
    <dbReference type="NCBI Taxonomy" id="1235997"/>
    <lineage>
        <taxon>Bacteria</taxon>
        <taxon>Pseudomonadati</taxon>
        <taxon>Bacteroidota</taxon>
        <taxon>Chitinophagia</taxon>
        <taxon>Chitinophagales</taxon>
        <taxon>Chitinophagaceae</taxon>
        <taxon>Hydrobacter</taxon>
    </lineage>
</organism>
<name>A0A8X8LDB2_9BACT</name>
<proteinExistence type="predicted"/>
<feature type="transmembrane region" description="Helical" evidence="1">
    <location>
        <begin position="16"/>
        <end position="34"/>
    </location>
</feature>
<dbReference type="Pfam" id="PF03992">
    <property type="entry name" value="ABM"/>
    <property type="match status" value="1"/>
</dbReference>
<comment type="caution">
    <text evidence="3">The sequence shown here is derived from an EMBL/GenBank/DDBJ whole genome shotgun (WGS) entry which is preliminary data.</text>
</comment>
<dbReference type="PANTHER" id="PTHR33336">
    <property type="entry name" value="QUINOL MONOOXYGENASE YGIN-RELATED"/>
    <property type="match status" value="1"/>
</dbReference>
<dbReference type="RefSeq" id="WP_257574697.1">
    <property type="nucleotide sequence ID" value="NZ_FNNO01000002.1"/>
</dbReference>
<dbReference type="GO" id="GO:0004497">
    <property type="term" value="F:monooxygenase activity"/>
    <property type="evidence" value="ECO:0007669"/>
    <property type="project" value="UniProtKB-KW"/>
</dbReference>
<dbReference type="SUPFAM" id="SSF54909">
    <property type="entry name" value="Dimeric alpha+beta barrel"/>
    <property type="match status" value="1"/>
</dbReference>
<evidence type="ECO:0000259" key="2">
    <source>
        <dbReference type="PROSITE" id="PS51725"/>
    </source>
</evidence>
<keyword evidence="3" id="KW-0503">Monooxygenase</keyword>